<gene>
    <name evidence="3" type="ORF">ACFQ0E_05120</name>
</gene>
<evidence type="ECO:0000313" key="4">
    <source>
        <dbReference type="Proteomes" id="UP001597110"/>
    </source>
</evidence>
<dbReference type="Pfam" id="PF14258">
    <property type="entry name" value="DUF4350"/>
    <property type="match status" value="1"/>
</dbReference>
<evidence type="ECO:0000256" key="1">
    <source>
        <dbReference type="SAM" id="Phobius"/>
    </source>
</evidence>
<reference evidence="4" key="1">
    <citation type="journal article" date="2019" name="Int. J. Syst. Evol. Microbiol.">
        <title>The Global Catalogue of Microorganisms (GCM) 10K type strain sequencing project: providing services to taxonomists for standard genome sequencing and annotation.</title>
        <authorList>
            <consortium name="The Broad Institute Genomics Platform"/>
            <consortium name="The Broad Institute Genome Sequencing Center for Infectious Disease"/>
            <person name="Wu L."/>
            <person name="Ma J."/>
        </authorList>
    </citation>
    <scope>NUCLEOTIDE SEQUENCE [LARGE SCALE GENOMIC DNA]</scope>
    <source>
        <strain evidence="4">CCUG 55585</strain>
    </source>
</reference>
<evidence type="ECO:0000313" key="3">
    <source>
        <dbReference type="EMBL" id="MFD0724979.1"/>
    </source>
</evidence>
<dbReference type="RefSeq" id="WP_386822605.1">
    <property type="nucleotide sequence ID" value="NZ_JBHTIF010000001.1"/>
</dbReference>
<name>A0ABW2Y8V8_9GAMM</name>
<proteinExistence type="predicted"/>
<feature type="domain" description="DUF4350" evidence="2">
    <location>
        <begin position="51"/>
        <end position="231"/>
    </location>
</feature>
<dbReference type="Proteomes" id="UP001597110">
    <property type="component" value="Unassembled WGS sequence"/>
</dbReference>
<feature type="transmembrane region" description="Helical" evidence="1">
    <location>
        <begin position="12"/>
        <end position="33"/>
    </location>
</feature>
<dbReference type="CDD" id="cd03143">
    <property type="entry name" value="A4_beta-galactosidase_middle_domain"/>
    <property type="match status" value="1"/>
</dbReference>
<keyword evidence="4" id="KW-1185">Reference proteome</keyword>
<dbReference type="EMBL" id="JBHTIF010000001">
    <property type="protein sequence ID" value="MFD0724979.1"/>
    <property type="molecule type" value="Genomic_DNA"/>
</dbReference>
<sequence>MSAPANQGRRVGLISLVTVLGVLLGALAVWWFLDTHERVSEEVKLPAKGEASYNPLYALKLSLRDAGRRVESRQRLRLSEHPLKPADTVLMMGDLRALPVADAEALLDWVAEGGHLIVTTPAPGVAIGDADVPLLTDLGIAPYDDVPECMGLKVDALARHNEFCNGRRFYFYDEEAQVQAAWSEENEDGLDYGYARVGWGEGTVDVIAELDFLRNEKLEDVQHLALTRQLLQPNWDARGTFHLIYSADMPPLWKLLLDHGWRALLPLFLALLVWLWMRAERLGPQLPAPPMDRRSLLEHVQASGEHLYRYGRRATLYAAVHEAFMRRLRQRDPYAAALDGPAQIEAIARRTGLSKDEVEAALRYPRSGDRKDFVQRIARLLQLRRQL</sequence>
<evidence type="ECO:0000259" key="2">
    <source>
        <dbReference type="Pfam" id="PF14258"/>
    </source>
</evidence>
<protein>
    <submittedName>
        <fullName evidence="3">DUF4350 domain-containing protein</fullName>
    </submittedName>
</protein>
<keyword evidence="1" id="KW-0812">Transmembrane</keyword>
<dbReference type="InterPro" id="IPR025646">
    <property type="entry name" value="DUF4350"/>
</dbReference>
<accession>A0ABW2Y8V8</accession>
<organism evidence="3 4">
    <name type="scientific">Lysobacter brunescens</name>
    <dbReference type="NCBI Taxonomy" id="262323"/>
    <lineage>
        <taxon>Bacteria</taxon>
        <taxon>Pseudomonadati</taxon>
        <taxon>Pseudomonadota</taxon>
        <taxon>Gammaproteobacteria</taxon>
        <taxon>Lysobacterales</taxon>
        <taxon>Lysobacteraceae</taxon>
        <taxon>Lysobacter</taxon>
    </lineage>
</organism>
<keyword evidence="1" id="KW-1133">Transmembrane helix</keyword>
<keyword evidence="1" id="KW-0472">Membrane</keyword>
<comment type="caution">
    <text evidence="3">The sequence shown here is derived from an EMBL/GenBank/DDBJ whole genome shotgun (WGS) entry which is preliminary data.</text>
</comment>